<protein>
    <recommendedName>
        <fullName evidence="4">DUF4190 domain-containing protein</fullName>
    </recommendedName>
</protein>
<evidence type="ECO:0000313" key="2">
    <source>
        <dbReference type="EMBL" id="KWX02544.1"/>
    </source>
</evidence>
<keyword evidence="1" id="KW-0812">Transmembrane</keyword>
<name>A0A132MXK1_9ACTN</name>
<reference evidence="3" key="1">
    <citation type="submission" date="2015-04" db="EMBL/GenBank/DDBJ databases">
        <title>Physiological reanalysis, assessment of diazotrophy, and genome sequences of multiple isolates of Streptomyces thermoautotrophicus.</title>
        <authorList>
            <person name="MacKellar D.C."/>
            <person name="Lieber L."/>
            <person name="Norman J."/>
            <person name="Bolger A."/>
            <person name="Tobin C."/>
            <person name="Murray J.W."/>
            <person name="Chang R."/>
            <person name="Ford T."/>
            <person name="Nguyen P.Q."/>
            <person name="Woodward J."/>
            <person name="Permingeat H."/>
            <person name="Joshi N.S."/>
            <person name="Silver P.A."/>
            <person name="Usadel B."/>
            <person name="Rutherford A.W."/>
            <person name="Friesen M."/>
            <person name="Prell J."/>
        </authorList>
    </citation>
    <scope>NUCLEOTIDE SEQUENCE [LARGE SCALE GENOMIC DNA]</scope>
    <source>
        <strain evidence="3">H1</strain>
    </source>
</reference>
<keyword evidence="1" id="KW-0472">Membrane</keyword>
<comment type="caution">
    <text evidence="2">The sequence shown here is derived from an EMBL/GenBank/DDBJ whole genome shotgun (WGS) entry which is preliminary data.</text>
</comment>
<dbReference type="AlphaFoldDB" id="A0A132MXK1"/>
<organism evidence="2 3">
    <name type="scientific">Carbonactinospora thermoautotrophica</name>
    <dbReference type="NCBI Taxonomy" id="1469144"/>
    <lineage>
        <taxon>Bacteria</taxon>
        <taxon>Bacillati</taxon>
        <taxon>Actinomycetota</taxon>
        <taxon>Actinomycetes</taxon>
        <taxon>Kitasatosporales</taxon>
        <taxon>Carbonactinosporaceae</taxon>
        <taxon>Carbonactinospora</taxon>
    </lineage>
</organism>
<proteinExistence type="predicted"/>
<evidence type="ECO:0008006" key="4">
    <source>
        <dbReference type="Google" id="ProtNLM"/>
    </source>
</evidence>
<keyword evidence="1" id="KW-1133">Transmembrane helix</keyword>
<evidence type="ECO:0000256" key="1">
    <source>
        <dbReference type="SAM" id="Phobius"/>
    </source>
</evidence>
<feature type="transmembrane region" description="Helical" evidence="1">
    <location>
        <begin position="44"/>
        <end position="65"/>
    </location>
</feature>
<gene>
    <name evidence="2" type="ORF">LI90_3587</name>
</gene>
<sequence>MLLAVLGLFLCWALGIGAVPAIAGLACGGVALRRARAGQASRPLAVTGLVLAGLALAVSVFFLVVEGRQIRSAEDCFDRSRHPTWLDRQHCLEQQLRSGEGR</sequence>
<evidence type="ECO:0000313" key="3">
    <source>
        <dbReference type="Proteomes" id="UP000070188"/>
    </source>
</evidence>
<dbReference type="Proteomes" id="UP000070188">
    <property type="component" value="Unassembled WGS sequence"/>
</dbReference>
<accession>A0A132MXK1</accession>
<keyword evidence="3" id="KW-1185">Reference proteome</keyword>
<dbReference type="EMBL" id="LAXD01000001">
    <property type="protein sequence ID" value="KWX02544.1"/>
    <property type="molecule type" value="Genomic_DNA"/>
</dbReference>
<dbReference type="PATRIC" id="fig|1469144.10.peg.3849"/>